<evidence type="ECO:0000313" key="3">
    <source>
        <dbReference type="Proteomes" id="UP000805418"/>
    </source>
</evidence>
<proteinExistence type="predicted"/>
<feature type="region of interest" description="Disordered" evidence="1">
    <location>
        <begin position="17"/>
        <end position="36"/>
    </location>
</feature>
<sequence length="70" mass="7802">MFDCWRSVLCKKTGSNLHSSLRRSDEAEKEEGDPQIDVPDVIRLVRDPPEQSHPPAGTCCRPVAITCLPL</sequence>
<organism evidence="2 3">
    <name type="scientific">Canis lupus familiaris</name>
    <name type="common">Dog</name>
    <name type="synonym">Canis familiaris</name>
    <dbReference type="NCBI Taxonomy" id="9615"/>
    <lineage>
        <taxon>Eukaryota</taxon>
        <taxon>Metazoa</taxon>
        <taxon>Chordata</taxon>
        <taxon>Craniata</taxon>
        <taxon>Vertebrata</taxon>
        <taxon>Euteleostomi</taxon>
        <taxon>Mammalia</taxon>
        <taxon>Eutheria</taxon>
        <taxon>Laurasiatheria</taxon>
        <taxon>Carnivora</taxon>
        <taxon>Caniformia</taxon>
        <taxon>Canidae</taxon>
        <taxon>Canis</taxon>
    </lineage>
</organism>
<reference evidence="2" key="2">
    <citation type="submission" date="2025-08" db="UniProtKB">
        <authorList>
            <consortium name="Ensembl"/>
        </authorList>
    </citation>
    <scope>IDENTIFICATION</scope>
    <source>
        <strain evidence="2">Boxer</strain>
    </source>
</reference>
<dbReference type="Proteomes" id="UP000805418">
    <property type="component" value="Chromosome 22"/>
</dbReference>
<dbReference type="AlphaFoldDB" id="A0A8I3PFR6"/>
<evidence type="ECO:0000256" key="1">
    <source>
        <dbReference type="SAM" id="MobiDB-lite"/>
    </source>
</evidence>
<evidence type="ECO:0000313" key="2">
    <source>
        <dbReference type="Ensembl" id="ENSCAFP00845032839.1"/>
    </source>
</evidence>
<dbReference type="Ensembl" id="ENSCAFT00845041866.1">
    <property type="protein sequence ID" value="ENSCAFP00845032839.1"/>
    <property type="gene ID" value="ENSCAFG00845023704.1"/>
</dbReference>
<name>A0A8I3PFR6_CANLF</name>
<accession>A0A8I3PFR6</accession>
<dbReference type="OrthoDB" id="9833519at2759"/>
<reference evidence="2" key="1">
    <citation type="submission" date="2020-03" db="EMBL/GenBank/DDBJ databases">
        <title>Long-read based genome assembly of a Labrador retriever dog.</title>
        <authorList>
            <person name="Eory L."/>
            <person name="Zhang W."/>
            <person name="Schoenebeck J."/>
        </authorList>
    </citation>
    <scope>NUCLEOTIDE SEQUENCE [LARGE SCALE GENOMIC DNA]</scope>
    <source>
        <strain evidence="2">Labrador retriever</strain>
    </source>
</reference>
<reference evidence="2" key="3">
    <citation type="submission" date="2025-09" db="UniProtKB">
        <authorList>
            <consortium name="Ensembl"/>
        </authorList>
    </citation>
    <scope>IDENTIFICATION</scope>
    <source>
        <strain evidence="2">Boxer</strain>
    </source>
</reference>
<keyword evidence="3" id="KW-1185">Reference proteome</keyword>
<dbReference type="GeneTree" id="ENSGT00860000135888"/>
<protein>
    <submittedName>
        <fullName evidence="2">Uncharacterized protein</fullName>
    </submittedName>
</protein>